<evidence type="ECO:0000256" key="5">
    <source>
        <dbReference type="ARBA" id="ARBA00022801"/>
    </source>
</evidence>
<dbReference type="InterPro" id="IPR002716">
    <property type="entry name" value="PIN_dom"/>
</dbReference>
<evidence type="ECO:0000256" key="8">
    <source>
        <dbReference type="HAMAP-Rule" id="MF_00265"/>
    </source>
</evidence>
<comment type="cofactor">
    <cofactor evidence="1 8">
        <name>Mg(2+)</name>
        <dbReference type="ChEBI" id="CHEBI:18420"/>
    </cofactor>
</comment>
<dbReference type="RefSeq" id="WP_076691863.1">
    <property type="nucleotide sequence ID" value="NZ_CP018762.1"/>
</dbReference>
<reference evidence="10 11" key="1">
    <citation type="submission" date="2016-12" db="EMBL/GenBank/DDBJ databases">
        <title>Complete genome sequence of Microbacterium aurum KACC 15219.</title>
        <authorList>
            <person name="Jung Y."/>
            <person name="Shin J.-H."/>
            <person name="Lee Y.-J."/>
            <person name="Yi H."/>
            <person name="Bahn Y.-S."/>
            <person name="Kim J.F."/>
            <person name="Lee D.-W."/>
        </authorList>
    </citation>
    <scope>NUCLEOTIDE SEQUENCE [LARGE SCALE GENOMIC DNA]</scope>
    <source>
        <strain evidence="10 11">KACC 15219</strain>
    </source>
</reference>
<comment type="similarity">
    <text evidence="7 8">Belongs to the PINc/VapC protein family.</text>
</comment>
<evidence type="ECO:0000256" key="7">
    <source>
        <dbReference type="ARBA" id="ARBA00038093"/>
    </source>
</evidence>
<dbReference type="AlphaFoldDB" id="A0A1P8UBJ6"/>
<evidence type="ECO:0000256" key="6">
    <source>
        <dbReference type="ARBA" id="ARBA00022842"/>
    </source>
</evidence>
<dbReference type="EMBL" id="CP018762">
    <property type="protein sequence ID" value="APZ35497.1"/>
    <property type="molecule type" value="Genomic_DNA"/>
</dbReference>
<keyword evidence="6 8" id="KW-0460">Magnesium</keyword>
<dbReference type="Pfam" id="PF01850">
    <property type="entry name" value="PIN"/>
    <property type="match status" value="1"/>
</dbReference>
<evidence type="ECO:0000313" key="10">
    <source>
        <dbReference type="EMBL" id="APZ35497.1"/>
    </source>
</evidence>
<keyword evidence="2 8" id="KW-1277">Toxin-antitoxin system</keyword>
<keyword evidence="5 8" id="KW-0378">Hydrolase</keyword>
<evidence type="ECO:0000256" key="3">
    <source>
        <dbReference type="ARBA" id="ARBA00022722"/>
    </source>
</evidence>
<dbReference type="GO" id="GO:0004540">
    <property type="term" value="F:RNA nuclease activity"/>
    <property type="evidence" value="ECO:0007669"/>
    <property type="project" value="InterPro"/>
</dbReference>
<dbReference type="PANTHER" id="PTHR33653:SF1">
    <property type="entry name" value="RIBONUCLEASE VAPC2"/>
    <property type="match status" value="1"/>
</dbReference>
<name>A0A1P8UBJ6_9MICO</name>
<proteinExistence type="inferred from homology"/>
<feature type="binding site" evidence="8">
    <location>
        <position position="4"/>
    </location>
    <ligand>
        <name>Mg(2+)</name>
        <dbReference type="ChEBI" id="CHEBI:18420"/>
    </ligand>
</feature>
<dbReference type="GO" id="GO:0000287">
    <property type="term" value="F:magnesium ion binding"/>
    <property type="evidence" value="ECO:0007669"/>
    <property type="project" value="UniProtKB-UniRule"/>
</dbReference>
<dbReference type="STRING" id="36805.BOH66_15590"/>
<evidence type="ECO:0000256" key="2">
    <source>
        <dbReference type="ARBA" id="ARBA00022649"/>
    </source>
</evidence>
<dbReference type="CDD" id="cd09871">
    <property type="entry name" value="PIN_MtVapC28-VapC30-like"/>
    <property type="match status" value="1"/>
</dbReference>
<keyword evidence="11" id="KW-1185">Reference proteome</keyword>
<dbReference type="GO" id="GO:0016787">
    <property type="term" value="F:hydrolase activity"/>
    <property type="evidence" value="ECO:0007669"/>
    <property type="project" value="UniProtKB-KW"/>
</dbReference>
<protein>
    <recommendedName>
        <fullName evidence="8">Ribonuclease VapC</fullName>
        <shortName evidence="8">RNase VapC</shortName>
        <ecNumber evidence="8">3.1.-.-</ecNumber>
    </recommendedName>
    <alternativeName>
        <fullName evidence="8">Toxin VapC</fullName>
    </alternativeName>
</protein>
<dbReference type="PANTHER" id="PTHR33653">
    <property type="entry name" value="RIBONUCLEASE VAPC2"/>
    <property type="match status" value="1"/>
</dbReference>
<dbReference type="Gene3D" id="3.40.50.1010">
    <property type="entry name" value="5'-nuclease"/>
    <property type="match status" value="1"/>
</dbReference>
<gene>
    <name evidence="8" type="primary">vapC</name>
    <name evidence="10" type="ORF">BOH66_15590</name>
</gene>
<feature type="binding site" evidence="8">
    <location>
        <position position="100"/>
    </location>
    <ligand>
        <name>Mg(2+)</name>
        <dbReference type="ChEBI" id="CHEBI:18420"/>
    </ligand>
</feature>
<dbReference type="HAMAP" id="MF_00265">
    <property type="entry name" value="VapC_Nob1"/>
    <property type="match status" value="1"/>
</dbReference>
<sequence length="131" mass="13948">MIVDSSALVAIVKGEADAETLLESLLTVPRPAISAATLVEVSIVIDGTRDPVRVTRFEELLASLELDVAPLTAAQATIARQAYRDYGRDSGHPARLNLGDCFSYALAKERGEPLLYIGDDFARTDIASASG</sequence>
<evidence type="ECO:0000259" key="9">
    <source>
        <dbReference type="Pfam" id="PF01850"/>
    </source>
</evidence>
<evidence type="ECO:0000256" key="4">
    <source>
        <dbReference type="ARBA" id="ARBA00022723"/>
    </source>
</evidence>
<keyword evidence="4 8" id="KW-0479">Metal-binding</keyword>
<dbReference type="OrthoDB" id="32625at2"/>
<dbReference type="GO" id="GO:0090729">
    <property type="term" value="F:toxin activity"/>
    <property type="evidence" value="ECO:0007669"/>
    <property type="project" value="UniProtKB-KW"/>
</dbReference>
<dbReference type="SUPFAM" id="SSF88723">
    <property type="entry name" value="PIN domain-like"/>
    <property type="match status" value="1"/>
</dbReference>
<dbReference type="Proteomes" id="UP000187185">
    <property type="component" value="Chromosome"/>
</dbReference>
<evidence type="ECO:0000256" key="1">
    <source>
        <dbReference type="ARBA" id="ARBA00001946"/>
    </source>
</evidence>
<organism evidence="10 11">
    <name type="scientific">Microbacterium aurum</name>
    <dbReference type="NCBI Taxonomy" id="36805"/>
    <lineage>
        <taxon>Bacteria</taxon>
        <taxon>Bacillati</taxon>
        <taxon>Actinomycetota</taxon>
        <taxon>Actinomycetes</taxon>
        <taxon>Micrococcales</taxon>
        <taxon>Microbacteriaceae</taxon>
        <taxon>Microbacterium</taxon>
    </lineage>
</organism>
<evidence type="ECO:0000313" key="11">
    <source>
        <dbReference type="Proteomes" id="UP000187185"/>
    </source>
</evidence>
<keyword evidence="8" id="KW-0800">Toxin</keyword>
<accession>A0A1P8UBJ6</accession>
<dbReference type="KEGG" id="maur:BOH66_15590"/>
<dbReference type="InterPro" id="IPR050556">
    <property type="entry name" value="Type_II_TA_system_RNase"/>
</dbReference>
<dbReference type="EC" id="3.1.-.-" evidence="8"/>
<dbReference type="InterPro" id="IPR029060">
    <property type="entry name" value="PIN-like_dom_sf"/>
</dbReference>
<keyword evidence="3 8" id="KW-0540">Nuclease</keyword>
<comment type="function">
    <text evidence="8">Toxic component of a toxin-antitoxin (TA) system. An RNase.</text>
</comment>
<feature type="domain" description="PIN" evidence="9">
    <location>
        <begin position="1"/>
        <end position="125"/>
    </location>
</feature>
<dbReference type="InterPro" id="IPR022907">
    <property type="entry name" value="VapC_family"/>
</dbReference>